<dbReference type="InterPro" id="IPR016032">
    <property type="entry name" value="Sig_transdc_resp-reg_C-effctor"/>
</dbReference>
<dbReference type="PANTHER" id="PTHR44688:SF16">
    <property type="entry name" value="DNA-BINDING TRANSCRIPTIONAL ACTIVATOR DEVR_DOSR"/>
    <property type="match status" value="1"/>
</dbReference>
<evidence type="ECO:0000256" key="3">
    <source>
        <dbReference type="ARBA" id="ARBA00023163"/>
    </source>
</evidence>
<dbReference type="GO" id="GO:0006355">
    <property type="term" value="P:regulation of DNA-templated transcription"/>
    <property type="evidence" value="ECO:0007669"/>
    <property type="project" value="InterPro"/>
</dbReference>
<dbReference type="SUPFAM" id="SSF52540">
    <property type="entry name" value="P-loop containing nucleoside triphosphate hydrolases"/>
    <property type="match status" value="1"/>
</dbReference>
<feature type="region of interest" description="Disordered" evidence="4">
    <location>
        <begin position="770"/>
        <end position="826"/>
    </location>
</feature>
<evidence type="ECO:0000313" key="7">
    <source>
        <dbReference type="Proteomes" id="UP000581769"/>
    </source>
</evidence>
<dbReference type="RefSeq" id="WP_184783617.1">
    <property type="nucleotide sequence ID" value="NZ_JACHMG010000001.1"/>
</dbReference>
<keyword evidence="7" id="KW-1185">Reference proteome</keyword>
<evidence type="ECO:0000256" key="4">
    <source>
        <dbReference type="SAM" id="MobiDB-lite"/>
    </source>
</evidence>
<dbReference type="EMBL" id="JACHMG010000001">
    <property type="protein sequence ID" value="MBB4689016.1"/>
    <property type="molecule type" value="Genomic_DNA"/>
</dbReference>
<protein>
    <submittedName>
        <fullName evidence="6">DNA-binding CsgD family transcriptional regulator</fullName>
    </submittedName>
</protein>
<gene>
    <name evidence="6" type="ORF">BJY18_006501</name>
</gene>
<dbReference type="Proteomes" id="UP000581769">
    <property type="component" value="Unassembled WGS sequence"/>
</dbReference>
<dbReference type="Pfam" id="PF13191">
    <property type="entry name" value="AAA_16"/>
    <property type="match status" value="1"/>
</dbReference>
<proteinExistence type="predicted"/>
<keyword evidence="3" id="KW-0804">Transcription</keyword>
<dbReference type="Pfam" id="PF00196">
    <property type="entry name" value="GerE"/>
    <property type="match status" value="1"/>
</dbReference>
<dbReference type="InterPro" id="IPR000792">
    <property type="entry name" value="Tscrpt_reg_LuxR_C"/>
</dbReference>
<reference evidence="6 7" key="1">
    <citation type="submission" date="2020-08" db="EMBL/GenBank/DDBJ databases">
        <title>Sequencing the genomes of 1000 actinobacteria strains.</title>
        <authorList>
            <person name="Klenk H.-P."/>
        </authorList>
    </citation>
    <scope>NUCLEOTIDE SEQUENCE [LARGE SCALE GENOMIC DNA]</scope>
    <source>
        <strain evidence="6 7">DSM 45859</strain>
    </source>
</reference>
<dbReference type="GO" id="GO:0003677">
    <property type="term" value="F:DNA binding"/>
    <property type="evidence" value="ECO:0007669"/>
    <property type="project" value="UniProtKB-KW"/>
</dbReference>
<name>A0A840J1X9_9PSEU</name>
<evidence type="ECO:0000256" key="1">
    <source>
        <dbReference type="ARBA" id="ARBA00023015"/>
    </source>
</evidence>
<evidence type="ECO:0000259" key="5">
    <source>
        <dbReference type="PROSITE" id="PS50043"/>
    </source>
</evidence>
<accession>A0A840J1X9</accession>
<dbReference type="SUPFAM" id="SSF46894">
    <property type="entry name" value="C-terminal effector domain of the bipartite response regulators"/>
    <property type="match status" value="1"/>
</dbReference>
<dbReference type="InterPro" id="IPR036388">
    <property type="entry name" value="WH-like_DNA-bd_sf"/>
</dbReference>
<dbReference type="Gene3D" id="1.10.10.10">
    <property type="entry name" value="Winged helix-like DNA-binding domain superfamily/Winged helix DNA-binding domain"/>
    <property type="match status" value="1"/>
</dbReference>
<sequence>MGENWGQNRRTEPPEAVALIEGLLIECDAGTGDTVLIGGGPASGKTQVLNQVVARARELGVLTLTAAGAADEREIDGGVLDQLLASPALPTATTTGDTAGEEDRIAALCGALHRLARERPVLVAVDDLQHVDETSARLLLRLQRRARSAALLLIGTHPDSWYTGDGLRFAAQPHWHVQLRPFTVEAIAELVADHDDDGLPEEIHRLSAGNPLLVSALIDAHRGRVDHGPVYSEAVQRLLHRYGSPLREVATAIAVLDSEVTTEAVATVAGVDPLEAEASTGLLTETGLVDGVRFRQQPAAAAVVGGLRGPEKVRLHARAAEVKHARGLPAPEVARHLVACGAAEAEWALPVLVAAAEEVMLGDDVDFATRCLRLAASVSTAEWEQQSIAQLLAKITWRVNPAAAAPHLATLRASSSCLDQSDRLALVRQALWFGERETFETAVAGLGDDLEPLHPRIAAELTLAAYWHYGTSAPVSAEPDDPWLRTAESLASVWRTGGTEETSASAERILQNCRLSDTSLEALATAILALGYDGRTDRAEGWCASLAEEAEYRGAVTWKAMLDAIGAGLLLRRGEPAAAADLANRTLALLDAPNWGVAICYPLGTLLAAHTAAGAFKAAAGVLRHPLPDVALRTLGGLRYLRARGQFHLATNRGLAAVSDFQQCQRFLREEELDLPAVAPWRTDLAEANLRLRNPTLAVELAKQQLGDSAPTDAYTRASALRVLAFAGAPSARHGLLTRAVEGFKDSGDRLELARTVRAINQLSQRAERSAGLVKPVRVPRQPAARSVAPRPVAGGPAPQPELPAPLQPRPESDPAGPVDTTLSSTTLSDAELRVAELAAHGRTNRQIAETLYITVSTVEQHLTRVYRKLGVTGRSALAGELAGAGTAR</sequence>
<feature type="compositionally biased region" description="Pro residues" evidence="4">
    <location>
        <begin position="798"/>
        <end position="809"/>
    </location>
</feature>
<feature type="domain" description="HTH luxR-type" evidence="5">
    <location>
        <begin position="821"/>
        <end position="886"/>
    </location>
</feature>
<keyword evidence="2 6" id="KW-0238">DNA-binding</keyword>
<dbReference type="AlphaFoldDB" id="A0A840J1X9"/>
<organism evidence="6 7">
    <name type="scientific">Amycolatopsis jiangsuensis</name>
    <dbReference type="NCBI Taxonomy" id="1181879"/>
    <lineage>
        <taxon>Bacteria</taxon>
        <taxon>Bacillati</taxon>
        <taxon>Actinomycetota</taxon>
        <taxon>Actinomycetes</taxon>
        <taxon>Pseudonocardiales</taxon>
        <taxon>Pseudonocardiaceae</taxon>
        <taxon>Amycolatopsis</taxon>
    </lineage>
</organism>
<comment type="caution">
    <text evidence="6">The sequence shown here is derived from an EMBL/GenBank/DDBJ whole genome shotgun (WGS) entry which is preliminary data.</text>
</comment>
<dbReference type="InterPro" id="IPR027417">
    <property type="entry name" value="P-loop_NTPase"/>
</dbReference>
<dbReference type="PANTHER" id="PTHR44688">
    <property type="entry name" value="DNA-BINDING TRANSCRIPTIONAL ACTIVATOR DEVR_DOSR"/>
    <property type="match status" value="1"/>
</dbReference>
<dbReference type="PROSITE" id="PS50043">
    <property type="entry name" value="HTH_LUXR_2"/>
    <property type="match status" value="1"/>
</dbReference>
<dbReference type="CDD" id="cd06170">
    <property type="entry name" value="LuxR_C_like"/>
    <property type="match status" value="1"/>
</dbReference>
<dbReference type="PROSITE" id="PS00622">
    <property type="entry name" value="HTH_LUXR_1"/>
    <property type="match status" value="1"/>
</dbReference>
<dbReference type="Gene3D" id="3.40.50.300">
    <property type="entry name" value="P-loop containing nucleotide triphosphate hydrolases"/>
    <property type="match status" value="1"/>
</dbReference>
<dbReference type="PRINTS" id="PR00038">
    <property type="entry name" value="HTHLUXR"/>
</dbReference>
<evidence type="ECO:0000313" key="6">
    <source>
        <dbReference type="EMBL" id="MBB4689016.1"/>
    </source>
</evidence>
<evidence type="ECO:0000256" key="2">
    <source>
        <dbReference type="ARBA" id="ARBA00023125"/>
    </source>
</evidence>
<feature type="compositionally biased region" description="Low complexity" evidence="4">
    <location>
        <begin position="776"/>
        <end position="797"/>
    </location>
</feature>
<dbReference type="InterPro" id="IPR041664">
    <property type="entry name" value="AAA_16"/>
</dbReference>
<keyword evidence="1" id="KW-0805">Transcription regulation</keyword>
<dbReference type="SMART" id="SM00421">
    <property type="entry name" value="HTH_LUXR"/>
    <property type="match status" value="1"/>
</dbReference>